<gene>
    <name evidence="5" type="ORF">WMO46_14770</name>
</gene>
<dbReference type="RefSeq" id="WP_349094590.1">
    <property type="nucleotide sequence ID" value="NZ_JBBMFL010000025.1"/>
</dbReference>
<organism evidence="5 6">
    <name type="scientific">Alistipes intestinihominis</name>
    <dbReference type="NCBI Taxonomy" id="3133172"/>
    <lineage>
        <taxon>Bacteria</taxon>
        <taxon>Pseudomonadati</taxon>
        <taxon>Bacteroidota</taxon>
        <taxon>Bacteroidia</taxon>
        <taxon>Bacteroidales</taxon>
        <taxon>Rikenellaceae</taxon>
        <taxon>Alistipes</taxon>
    </lineage>
</organism>
<dbReference type="PROSITE" id="PS51257">
    <property type="entry name" value="PROKAR_LIPOPROTEIN"/>
    <property type="match status" value="1"/>
</dbReference>
<proteinExistence type="predicted"/>
<keyword evidence="1" id="KW-0732">Signal</keyword>
<evidence type="ECO:0000313" key="5">
    <source>
        <dbReference type="EMBL" id="MEQ2546207.1"/>
    </source>
</evidence>
<dbReference type="InterPro" id="IPR012878">
    <property type="entry name" value="Beta-AFase-like_GH127_cat"/>
</dbReference>
<accession>A0ABV1H1M4</accession>
<evidence type="ECO:0000259" key="4">
    <source>
        <dbReference type="Pfam" id="PF20736"/>
    </source>
</evidence>
<dbReference type="SUPFAM" id="SSF48208">
    <property type="entry name" value="Six-hairpin glycosidases"/>
    <property type="match status" value="1"/>
</dbReference>
<feature type="chain" id="PRO_5046868280" evidence="1">
    <location>
        <begin position="20"/>
        <end position="642"/>
    </location>
</feature>
<dbReference type="InterPro" id="IPR032275">
    <property type="entry name" value="DUF4986"/>
</dbReference>
<dbReference type="EMBL" id="JBBMFL010000025">
    <property type="protein sequence ID" value="MEQ2546207.1"/>
    <property type="molecule type" value="Genomic_DNA"/>
</dbReference>
<dbReference type="Pfam" id="PF16375">
    <property type="entry name" value="DUF4986"/>
    <property type="match status" value="1"/>
</dbReference>
<evidence type="ECO:0000259" key="2">
    <source>
        <dbReference type="Pfam" id="PF07944"/>
    </source>
</evidence>
<evidence type="ECO:0000313" key="6">
    <source>
        <dbReference type="Proteomes" id="UP001460202"/>
    </source>
</evidence>
<comment type="caution">
    <text evidence="5">The sequence shown here is derived from an EMBL/GenBank/DDBJ whole genome shotgun (WGS) entry which is preliminary data.</text>
</comment>
<sequence>MKRHYYRLGLAVLCLSAFAGCDASRGPKVAPRIADRVAWFAPDEVNLLPGPLLELQEQGRDYLLWLQPDSLLHFFRIEAGLTPKAQPYAGWESEDVWGVGPLRGGFMGYYLSGLSLMYRATGDERLLRRLEYTLSELEACRKAGGDGYIMAIADGRELFRRVAAGEIRTDNPTVNGAWAPLYLINKMLHGLRAAYVEAGQRQALTLMTSLADWFGYGVLDKLTDEQVQRLLVCEHGSINESYLDVYELTGELRYLEWAGRLNDRSMWVPLSEGKDILNGWHANTQIPKFTGFEKYYTHTGDVRFDRAARNFWEIVTTRHSWVIGGNSTGEHFFPESGFEEKVLQQGGPETCNSVNMMRLTEALFAQRPEARMAEYYERVLLNHILSAYDPCKGMCVYFTPMRPAHYRVYGSEDHSFWCCNQSGLETPAKLNRMVFTKQGRDLMVNLFVPAAVTWKERNISLIQQASMPESPEVTLILQTGRERDLGLLVRKPSWSPEAVLTLNGRVIVPETDSAGYWVVREPWSGADTLTIGFHPRVTAEKLPGSERYSALLYGPYVLAGRMGTDSLPASFWRGIDNGANNVIPMPARTFVPWTAETIASHVVKIGDDPLTFGFDGEEFRDIEIEPFYRVHFERYTIYWPVR</sequence>
<dbReference type="PANTHER" id="PTHR31151">
    <property type="entry name" value="PROLINE-TRNA LIGASE (DUF1680)"/>
    <property type="match status" value="1"/>
</dbReference>
<feature type="signal peptide" evidence="1">
    <location>
        <begin position="1"/>
        <end position="19"/>
    </location>
</feature>
<feature type="domain" description="Non-reducing end beta-L-arabinofuranosidase-like GH127 middle" evidence="4">
    <location>
        <begin position="442"/>
        <end position="531"/>
    </location>
</feature>
<name>A0ABV1H1M4_9BACT</name>
<dbReference type="Proteomes" id="UP001460202">
    <property type="component" value="Unassembled WGS sequence"/>
</dbReference>
<protein>
    <submittedName>
        <fullName evidence="5">Beta-L-arabinofuranosidase domain-containing protein</fullName>
    </submittedName>
</protein>
<evidence type="ECO:0000259" key="3">
    <source>
        <dbReference type="Pfam" id="PF16375"/>
    </source>
</evidence>
<feature type="domain" description="Non-reducing end beta-L-arabinofuranosidase-like GH127 catalytic" evidence="2">
    <location>
        <begin position="44"/>
        <end position="431"/>
    </location>
</feature>
<dbReference type="InterPro" id="IPR008928">
    <property type="entry name" value="6-hairpin_glycosidase_sf"/>
</dbReference>
<dbReference type="Pfam" id="PF07944">
    <property type="entry name" value="Beta-AFase-like_GH127_cat"/>
    <property type="match status" value="1"/>
</dbReference>
<keyword evidence="6" id="KW-1185">Reference proteome</keyword>
<feature type="domain" description="DUF4986" evidence="3">
    <location>
        <begin position="585"/>
        <end position="639"/>
    </location>
</feature>
<evidence type="ECO:0000256" key="1">
    <source>
        <dbReference type="SAM" id="SignalP"/>
    </source>
</evidence>
<reference evidence="5 6" key="1">
    <citation type="submission" date="2024-03" db="EMBL/GenBank/DDBJ databases">
        <title>Human intestinal bacterial collection.</title>
        <authorList>
            <person name="Pauvert C."/>
            <person name="Hitch T.C.A."/>
            <person name="Clavel T."/>
        </authorList>
    </citation>
    <scope>NUCLEOTIDE SEQUENCE [LARGE SCALE GENOMIC DNA]</scope>
    <source>
        <strain evidence="5 6">CLA-KB-H122</strain>
    </source>
</reference>
<dbReference type="InterPro" id="IPR049046">
    <property type="entry name" value="Beta-AFase-like_GH127_middle"/>
</dbReference>
<dbReference type="PANTHER" id="PTHR31151:SF0">
    <property type="entry name" value="PROLINE-TRNA LIGASE (DUF1680)"/>
    <property type="match status" value="1"/>
</dbReference>
<dbReference type="Pfam" id="PF20736">
    <property type="entry name" value="Glyco_hydro127M"/>
    <property type="match status" value="1"/>
</dbReference>